<evidence type="ECO:0000313" key="1">
    <source>
        <dbReference type="EMBL" id="KAL3676709.1"/>
    </source>
</evidence>
<organism evidence="1 2">
    <name type="scientific">Riccia sorocarpa</name>
    <dbReference type="NCBI Taxonomy" id="122646"/>
    <lineage>
        <taxon>Eukaryota</taxon>
        <taxon>Viridiplantae</taxon>
        <taxon>Streptophyta</taxon>
        <taxon>Embryophyta</taxon>
        <taxon>Marchantiophyta</taxon>
        <taxon>Marchantiopsida</taxon>
        <taxon>Marchantiidae</taxon>
        <taxon>Marchantiales</taxon>
        <taxon>Ricciaceae</taxon>
        <taxon>Riccia</taxon>
    </lineage>
</organism>
<gene>
    <name evidence="1" type="ORF">R1sor_026657</name>
</gene>
<protein>
    <submittedName>
        <fullName evidence="1">Uncharacterized protein</fullName>
    </submittedName>
</protein>
<comment type="caution">
    <text evidence="1">The sequence shown here is derived from an EMBL/GenBank/DDBJ whole genome shotgun (WGS) entry which is preliminary data.</text>
</comment>
<dbReference type="EMBL" id="JBJQOH010000008">
    <property type="protein sequence ID" value="KAL3676709.1"/>
    <property type="molecule type" value="Genomic_DNA"/>
</dbReference>
<dbReference type="Gene3D" id="1.10.510.10">
    <property type="entry name" value="Transferase(Phosphotransferase) domain 1"/>
    <property type="match status" value="1"/>
</dbReference>
<dbReference type="AlphaFoldDB" id="A0ABD3GE33"/>
<keyword evidence="2" id="KW-1185">Reference proteome</keyword>
<reference evidence="1 2" key="1">
    <citation type="submission" date="2024-09" db="EMBL/GenBank/DDBJ databases">
        <title>Chromosome-scale assembly of Riccia sorocarpa.</title>
        <authorList>
            <person name="Paukszto L."/>
        </authorList>
    </citation>
    <scope>NUCLEOTIDE SEQUENCE [LARGE SCALE GENOMIC DNA]</scope>
    <source>
        <strain evidence="1">LP-2024</strain>
        <tissue evidence="1">Aerial parts of the thallus</tissue>
    </source>
</reference>
<proteinExistence type="predicted"/>
<accession>A0ABD3GE33</accession>
<sequence length="105" mass="11996">MPTWEDNRNLVFAALGDLGMAQQVHVATSDNGVKYTRTDPVEREWIALELVDEKIQELARKGIIIRPVSEYNKATDMYALGVLTQKENMAYGMAFHQMRQWGLLP</sequence>
<dbReference type="Proteomes" id="UP001633002">
    <property type="component" value="Unassembled WGS sequence"/>
</dbReference>
<evidence type="ECO:0000313" key="2">
    <source>
        <dbReference type="Proteomes" id="UP001633002"/>
    </source>
</evidence>
<name>A0ABD3GE33_9MARC</name>